<dbReference type="SUPFAM" id="SSF52540">
    <property type="entry name" value="P-loop containing nucleoside triphosphate hydrolases"/>
    <property type="match status" value="1"/>
</dbReference>
<dbReference type="InterPro" id="IPR006001">
    <property type="entry name" value="Therm_gnt_kin"/>
</dbReference>
<keyword evidence="7 10" id="KW-0067">ATP-binding</keyword>
<evidence type="ECO:0000256" key="2">
    <source>
        <dbReference type="ARBA" id="ARBA00008420"/>
    </source>
</evidence>
<evidence type="ECO:0000256" key="6">
    <source>
        <dbReference type="ARBA" id="ARBA00022777"/>
    </source>
</evidence>
<keyword evidence="5 10" id="KW-0547">Nucleotide-binding</keyword>
<evidence type="ECO:0000256" key="3">
    <source>
        <dbReference type="ARBA" id="ARBA00012054"/>
    </source>
</evidence>
<keyword evidence="6 10" id="KW-0418">Kinase</keyword>
<dbReference type="GO" id="GO:0019521">
    <property type="term" value="P:D-gluconate metabolic process"/>
    <property type="evidence" value="ECO:0007669"/>
    <property type="project" value="UniProtKB-KW"/>
</dbReference>
<comment type="pathway">
    <text evidence="1">Carbohydrate acid metabolism.</text>
</comment>
<accession>A3D9Z0</accession>
<dbReference type="PANTHER" id="PTHR43442:SF3">
    <property type="entry name" value="GLUCONOKINASE-RELATED"/>
    <property type="match status" value="1"/>
</dbReference>
<dbReference type="GO" id="GO:0046316">
    <property type="term" value="F:gluconokinase activity"/>
    <property type="evidence" value="ECO:0007669"/>
    <property type="project" value="UniProtKB-EC"/>
</dbReference>
<dbReference type="NCBIfam" id="TIGR01313">
    <property type="entry name" value="therm_gnt_kin"/>
    <property type="match status" value="1"/>
</dbReference>
<evidence type="ECO:0000256" key="7">
    <source>
        <dbReference type="ARBA" id="ARBA00022840"/>
    </source>
</evidence>
<dbReference type="Proteomes" id="UP000001557">
    <property type="component" value="Chromosome"/>
</dbReference>
<evidence type="ECO:0000256" key="4">
    <source>
        <dbReference type="ARBA" id="ARBA00022679"/>
    </source>
</evidence>
<dbReference type="GO" id="GO:0005524">
    <property type="term" value="F:ATP binding"/>
    <property type="evidence" value="ECO:0007669"/>
    <property type="project" value="UniProtKB-KW"/>
</dbReference>
<keyword evidence="12" id="KW-1185">Reference proteome</keyword>
<keyword evidence="4 10" id="KW-0808">Transferase</keyword>
<dbReference type="Gene3D" id="3.40.50.300">
    <property type="entry name" value="P-loop containing nucleotide triphosphate hydrolases"/>
    <property type="match status" value="1"/>
</dbReference>
<dbReference type="HOGENOM" id="CLU_077168_1_0_6"/>
<dbReference type="InterPro" id="IPR031322">
    <property type="entry name" value="Shikimate/glucono_kinase"/>
</dbReference>
<gene>
    <name evidence="11" type="ordered locus">Sbal_4087</name>
</gene>
<dbReference type="PANTHER" id="PTHR43442">
    <property type="entry name" value="GLUCONOKINASE-RELATED"/>
    <property type="match status" value="1"/>
</dbReference>
<sequence>MIEWEVTKFENWHEVNKVTERKKGNSYVFMGVSSCGKSSIGAAVAKALETKFIDGDDLHPRANIIKMKSGSPLNDSDRAPWLERINDAVYSIEQKGEQGVIVCSALRRQYRDLIRQNNSKLVFIHLYGDFELVKERMFARKAHFMPIELLKSQFDTLEMPATDEADVIQVSIDGTFEEVVQRCIQAINGEV</sequence>
<dbReference type="FunFam" id="3.40.50.300:FF:000522">
    <property type="entry name" value="Gluconokinase"/>
    <property type="match status" value="1"/>
</dbReference>
<dbReference type="EC" id="2.7.1.12" evidence="3 10"/>
<evidence type="ECO:0000256" key="8">
    <source>
        <dbReference type="ARBA" id="ARBA00023064"/>
    </source>
</evidence>
<reference evidence="11 12" key="1">
    <citation type="submission" date="2007-02" db="EMBL/GenBank/DDBJ databases">
        <title>Complete sequence of chromosome of Shewanella baltica OS155.</title>
        <authorList>
            <consortium name="US DOE Joint Genome Institute"/>
            <person name="Copeland A."/>
            <person name="Lucas S."/>
            <person name="Lapidus A."/>
            <person name="Barry K."/>
            <person name="Detter J.C."/>
            <person name="Glavina del Rio T."/>
            <person name="Hammon N."/>
            <person name="Israni S."/>
            <person name="Dalin E."/>
            <person name="Tice H."/>
            <person name="Pitluck S."/>
            <person name="Sims D.R."/>
            <person name="Brettin T."/>
            <person name="Bruce D."/>
            <person name="Han C."/>
            <person name="Tapia R."/>
            <person name="Brainard J."/>
            <person name="Schmutz J."/>
            <person name="Larimer F."/>
            <person name="Land M."/>
            <person name="Hauser L."/>
            <person name="Kyrpides N."/>
            <person name="Mikhailova N."/>
            <person name="Brettar I."/>
            <person name="Klappenbach J."/>
            <person name="Konstantinidis K."/>
            <person name="Rodrigues J."/>
            <person name="Tiedje J."/>
            <person name="Richardson P."/>
        </authorList>
    </citation>
    <scope>NUCLEOTIDE SEQUENCE [LARGE SCALE GENOMIC DNA]</scope>
    <source>
        <strain evidence="12">OS155 / ATCC BAA-1091</strain>
    </source>
</reference>
<dbReference type="KEGG" id="sbl:Sbal_4087"/>
<evidence type="ECO:0000313" key="11">
    <source>
        <dbReference type="EMBL" id="ABN63553.1"/>
    </source>
</evidence>
<comment type="similarity">
    <text evidence="2 10">Belongs to the gluconokinase GntK/GntV family.</text>
</comment>
<protein>
    <recommendedName>
        <fullName evidence="3 10">Gluconokinase</fullName>
        <ecNumber evidence="3 10">2.7.1.12</ecNumber>
    </recommendedName>
</protein>
<organism evidence="11 12">
    <name type="scientific">Shewanella baltica (strain OS155 / ATCC BAA-1091)</name>
    <dbReference type="NCBI Taxonomy" id="325240"/>
    <lineage>
        <taxon>Bacteria</taxon>
        <taxon>Pseudomonadati</taxon>
        <taxon>Pseudomonadota</taxon>
        <taxon>Gammaproteobacteria</taxon>
        <taxon>Alteromonadales</taxon>
        <taxon>Shewanellaceae</taxon>
        <taxon>Shewanella</taxon>
    </lineage>
</organism>
<dbReference type="Pfam" id="PF01202">
    <property type="entry name" value="SKI"/>
    <property type="match status" value="1"/>
</dbReference>
<comment type="catalytic activity">
    <reaction evidence="9 10">
        <text>D-gluconate + ATP = 6-phospho-D-gluconate + ADP + H(+)</text>
        <dbReference type="Rhea" id="RHEA:19433"/>
        <dbReference type="ChEBI" id="CHEBI:15378"/>
        <dbReference type="ChEBI" id="CHEBI:18391"/>
        <dbReference type="ChEBI" id="CHEBI:30616"/>
        <dbReference type="ChEBI" id="CHEBI:58759"/>
        <dbReference type="ChEBI" id="CHEBI:456216"/>
        <dbReference type="EC" id="2.7.1.12"/>
    </reaction>
</comment>
<dbReference type="AlphaFoldDB" id="A3D9Z0"/>
<dbReference type="CDD" id="cd02021">
    <property type="entry name" value="GntK"/>
    <property type="match status" value="1"/>
</dbReference>
<dbReference type="InterPro" id="IPR027417">
    <property type="entry name" value="P-loop_NTPase"/>
</dbReference>
<dbReference type="EMBL" id="CP000563">
    <property type="protein sequence ID" value="ABN63553.1"/>
    <property type="molecule type" value="Genomic_DNA"/>
</dbReference>
<dbReference type="GO" id="GO:0005737">
    <property type="term" value="C:cytoplasm"/>
    <property type="evidence" value="ECO:0007669"/>
    <property type="project" value="TreeGrafter"/>
</dbReference>
<evidence type="ECO:0000256" key="9">
    <source>
        <dbReference type="ARBA" id="ARBA00048090"/>
    </source>
</evidence>
<dbReference type="STRING" id="325240.Sbal_4087"/>
<keyword evidence="8" id="KW-0311">Gluconate utilization</keyword>
<evidence type="ECO:0000256" key="10">
    <source>
        <dbReference type="RuleBase" id="RU363066"/>
    </source>
</evidence>
<evidence type="ECO:0000256" key="5">
    <source>
        <dbReference type="ARBA" id="ARBA00022741"/>
    </source>
</evidence>
<proteinExistence type="inferred from homology"/>
<evidence type="ECO:0000256" key="1">
    <source>
        <dbReference type="ARBA" id="ARBA00004761"/>
    </source>
</evidence>
<evidence type="ECO:0000313" key="12">
    <source>
        <dbReference type="Proteomes" id="UP000001557"/>
    </source>
</evidence>
<name>A3D9Z0_SHEB5</name>